<dbReference type="InterPro" id="IPR000504">
    <property type="entry name" value="RRM_dom"/>
</dbReference>
<dbReference type="GO" id="GO:0005737">
    <property type="term" value="C:cytoplasm"/>
    <property type="evidence" value="ECO:0007669"/>
    <property type="project" value="TreeGrafter"/>
</dbReference>
<evidence type="ECO:0000256" key="3">
    <source>
        <dbReference type="ARBA" id="ARBA00022884"/>
    </source>
</evidence>
<evidence type="ECO:0000256" key="1">
    <source>
        <dbReference type="ARBA" id="ARBA00004123"/>
    </source>
</evidence>
<reference evidence="9" key="1">
    <citation type="submission" date="2020-05" db="UniProtKB">
        <authorList>
            <consortium name="EnsemblMetazoa"/>
        </authorList>
    </citation>
    <scope>IDENTIFICATION</scope>
    <source>
        <strain evidence="9">FUMOZ</strain>
    </source>
</reference>
<dbReference type="EnsemblMetazoa" id="AFUN008848-RA">
    <property type="protein sequence ID" value="AFUN008848-PA"/>
    <property type="gene ID" value="AFUN008848"/>
</dbReference>
<dbReference type="Pfam" id="PF00076">
    <property type="entry name" value="RRM_1"/>
    <property type="match status" value="1"/>
</dbReference>
<dbReference type="InterPro" id="IPR034201">
    <property type="entry name" value="RNPS1_RRM"/>
</dbReference>
<dbReference type="InterPro" id="IPR035979">
    <property type="entry name" value="RBD_domain_sf"/>
</dbReference>
<dbReference type="STRING" id="62324.A0A182RRF2"/>
<feature type="domain" description="RRM" evidence="8">
    <location>
        <begin position="79"/>
        <end position="156"/>
    </location>
</feature>
<dbReference type="SUPFAM" id="SSF54928">
    <property type="entry name" value="RNA-binding domain, RBD"/>
    <property type="match status" value="1"/>
</dbReference>
<dbReference type="VEuPathDB" id="VectorBase:AFUN008848"/>
<sequence length="217" mass="25212">DNLLPVTAKEPAAKGTSVRSKSKERSDRRSSEPRDNDKENKQSRAASVDKSNKDSRSRRSRSGSSKRKRRERSVTPRPIRIHIGRLTRNVNRDHIMEIFSSYGEISKVDFPMDRFQTIGRGFCYVEYVDPDGAEAMKNMDGGQIDGQEITASPVLPKTRPPPRRPSPIMRNNRPMPRWRASPMRYRRRPSIRRSPRRRRSRSPVRRRRQSNSSDSSR</sequence>
<feature type="region of interest" description="Disordered" evidence="7">
    <location>
        <begin position="1"/>
        <end position="79"/>
    </location>
</feature>
<evidence type="ECO:0000256" key="6">
    <source>
        <dbReference type="PROSITE-ProRule" id="PRU00176"/>
    </source>
</evidence>
<dbReference type="SMART" id="SM00360">
    <property type="entry name" value="RRM"/>
    <property type="match status" value="1"/>
</dbReference>
<keyword evidence="3 6" id="KW-0694">RNA-binding</keyword>
<evidence type="ECO:0000256" key="5">
    <source>
        <dbReference type="ARBA" id="ARBA00023242"/>
    </source>
</evidence>
<dbReference type="PANTHER" id="PTHR15481">
    <property type="entry name" value="RIBONUCLEIC ACID BINDING PROTEIN S1"/>
    <property type="match status" value="1"/>
</dbReference>
<dbReference type="CDD" id="cd12365">
    <property type="entry name" value="RRM_RNPS1"/>
    <property type="match status" value="1"/>
</dbReference>
<dbReference type="GO" id="GO:0000398">
    <property type="term" value="P:mRNA splicing, via spliceosome"/>
    <property type="evidence" value="ECO:0007669"/>
    <property type="project" value="TreeGrafter"/>
</dbReference>
<proteinExistence type="predicted"/>
<dbReference type="GO" id="GO:0061574">
    <property type="term" value="C:ASAP complex"/>
    <property type="evidence" value="ECO:0007669"/>
    <property type="project" value="TreeGrafter"/>
</dbReference>
<feature type="compositionally biased region" description="Basic residues" evidence="7">
    <location>
        <begin position="58"/>
        <end position="71"/>
    </location>
</feature>
<dbReference type="Gene3D" id="3.30.70.330">
    <property type="match status" value="1"/>
</dbReference>
<dbReference type="PROSITE" id="PS50102">
    <property type="entry name" value="RRM"/>
    <property type="match status" value="1"/>
</dbReference>
<evidence type="ECO:0000256" key="7">
    <source>
        <dbReference type="SAM" id="MobiDB-lite"/>
    </source>
</evidence>
<dbReference type="FunFam" id="3.30.70.330:FF:001145">
    <property type="entry name" value="AGAP009570-PA"/>
    <property type="match status" value="1"/>
</dbReference>
<organism evidence="9">
    <name type="scientific">Anopheles funestus</name>
    <name type="common">African malaria mosquito</name>
    <dbReference type="NCBI Taxonomy" id="62324"/>
    <lineage>
        <taxon>Eukaryota</taxon>
        <taxon>Metazoa</taxon>
        <taxon>Ecdysozoa</taxon>
        <taxon>Arthropoda</taxon>
        <taxon>Hexapoda</taxon>
        <taxon>Insecta</taxon>
        <taxon>Pterygota</taxon>
        <taxon>Neoptera</taxon>
        <taxon>Endopterygota</taxon>
        <taxon>Diptera</taxon>
        <taxon>Nematocera</taxon>
        <taxon>Culicoidea</taxon>
        <taxon>Culicidae</taxon>
        <taxon>Anophelinae</taxon>
        <taxon>Anopheles</taxon>
    </lineage>
</organism>
<evidence type="ECO:0000313" key="9">
    <source>
        <dbReference type="EnsemblMetazoa" id="AFUN008848-PA"/>
    </source>
</evidence>
<feature type="compositionally biased region" description="Basic and acidic residues" evidence="7">
    <location>
        <begin position="21"/>
        <end position="42"/>
    </location>
</feature>
<dbReference type="GO" id="GO:0005654">
    <property type="term" value="C:nucleoplasm"/>
    <property type="evidence" value="ECO:0007669"/>
    <property type="project" value="TreeGrafter"/>
</dbReference>
<comment type="subcellular location">
    <subcellularLocation>
        <location evidence="1">Nucleus</location>
    </subcellularLocation>
</comment>
<feature type="region of interest" description="Disordered" evidence="7">
    <location>
        <begin position="144"/>
        <end position="217"/>
    </location>
</feature>
<evidence type="ECO:0000259" key="8">
    <source>
        <dbReference type="PROSITE" id="PS50102"/>
    </source>
</evidence>
<protein>
    <recommendedName>
        <fullName evidence="8">RRM domain-containing protein</fullName>
    </recommendedName>
</protein>
<evidence type="ECO:0000256" key="4">
    <source>
        <dbReference type="ARBA" id="ARBA00023187"/>
    </source>
</evidence>
<name>A0A182RRF2_ANOFN</name>
<keyword evidence="2" id="KW-0507">mRNA processing</keyword>
<dbReference type="PANTHER" id="PTHR15481:SF0">
    <property type="entry name" value="LD23870P-RELATED"/>
    <property type="match status" value="1"/>
</dbReference>
<evidence type="ECO:0000256" key="2">
    <source>
        <dbReference type="ARBA" id="ARBA00022664"/>
    </source>
</evidence>
<feature type="compositionally biased region" description="Basic residues" evidence="7">
    <location>
        <begin position="184"/>
        <end position="209"/>
    </location>
</feature>
<feature type="compositionally biased region" description="Low complexity" evidence="7">
    <location>
        <begin position="166"/>
        <end position="183"/>
    </location>
</feature>
<dbReference type="GO" id="GO:0003723">
    <property type="term" value="F:RNA binding"/>
    <property type="evidence" value="ECO:0007669"/>
    <property type="project" value="UniProtKB-UniRule"/>
</dbReference>
<dbReference type="AlphaFoldDB" id="A0A182RRF2"/>
<keyword evidence="5" id="KW-0539">Nucleus</keyword>
<dbReference type="VEuPathDB" id="VectorBase:AFUN2_001259"/>
<keyword evidence="4" id="KW-0508">mRNA splicing</keyword>
<dbReference type="InterPro" id="IPR012677">
    <property type="entry name" value="Nucleotide-bd_a/b_plait_sf"/>
</dbReference>
<accession>A0A182RRF2</accession>